<evidence type="ECO:0000313" key="2">
    <source>
        <dbReference type="EMBL" id="KAG9327152.1"/>
    </source>
</evidence>
<dbReference type="Proteomes" id="UP000717515">
    <property type="component" value="Unassembled WGS sequence"/>
</dbReference>
<gene>
    <name evidence="2" type="ORF">KVV02_000868</name>
</gene>
<dbReference type="InterPro" id="IPR010530">
    <property type="entry name" value="B12D"/>
</dbReference>
<dbReference type="AlphaFoldDB" id="A0A9P8IF30"/>
<organism evidence="2 3">
    <name type="scientific">Mortierella alpina</name>
    <name type="common">Oleaginous fungus</name>
    <name type="synonym">Mortierella renispora</name>
    <dbReference type="NCBI Taxonomy" id="64518"/>
    <lineage>
        <taxon>Eukaryota</taxon>
        <taxon>Fungi</taxon>
        <taxon>Fungi incertae sedis</taxon>
        <taxon>Mucoromycota</taxon>
        <taxon>Mortierellomycotina</taxon>
        <taxon>Mortierellomycetes</taxon>
        <taxon>Mortierellales</taxon>
        <taxon>Mortierellaceae</taxon>
        <taxon>Mortierella</taxon>
    </lineage>
</organism>
<proteinExistence type="predicted"/>
<evidence type="ECO:0000313" key="3">
    <source>
        <dbReference type="Proteomes" id="UP000717515"/>
    </source>
</evidence>
<dbReference type="Pfam" id="PF06522">
    <property type="entry name" value="B12D"/>
    <property type="match status" value="1"/>
</dbReference>
<accession>A0A9P8IF30</accession>
<comment type="caution">
    <text evidence="2">The sequence shown here is derived from an EMBL/GenBank/DDBJ whole genome shotgun (WGS) entry which is preliminary data.</text>
</comment>
<keyword evidence="1" id="KW-0472">Membrane</keyword>
<name>A0A9P8IF30_MORAP</name>
<sequence>MALQDDSEAQLQVHHHDFEELADEKEREYELYFETSDGSLYHHIRDVRGWASTCPGKSSLTIPIMSAAVASHAAKKAPSFMKTWFRVEVLPIYAVLGVAVGGAGWYVTRLARGPDVTWDRKNNPHPWLHIDQETQLKLMTVKEGQGFTKSYSRDRL</sequence>
<dbReference type="PANTHER" id="PTHR14256:SF1">
    <property type="entry name" value="GEO09626P1"/>
    <property type="match status" value="1"/>
</dbReference>
<reference evidence="2" key="1">
    <citation type="submission" date="2021-07" db="EMBL/GenBank/DDBJ databases">
        <title>Draft genome of Mortierella alpina, strain LL118, isolated from an aspen leaf litter sample.</title>
        <authorList>
            <person name="Yang S."/>
            <person name="Vinatzer B.A."/>
        </authorList>
    </citation>
    <scope>NUCLEOTIDE SEQUENCE</scope>
    <source>
        <strain evidence="2">LL118</strain>
    </source>
</reference>
<dbReference type="EMBL" id="JAIFTL010000008">
    <property type="protein sequence ID" value="KAG9327152.1"/>
    <property type="molecule type" value="Genomic_DNA"/>
</dbReference>
<keyword evidence="1" id="KW-1133">Transmembrane helix</keyword>
<feature type="transmembrane region" description="Helical" evidence="1">
    <location>
        <begin position="89"/>
        <end position="108"/>
    </location>
</feature>
<dbReference type="PANTHER" id="PTHR14256">
    <property type="entry name" value="NADH-UBIQUINONE OXIDOREDUCTASE MLRQ SUBUNIT"/>
    <property type="match status" value="1"/>
</dbReference>
<protein>
    <submittedName>
        <fullName evidence="2">Uncharacterized protein</fullName>
    </submittedName>
</protein>
<keyword evidence="1" id="KW-0812">Transmembrane</keyword>
<evidence type="ECO:0000256" key="1">
    <source>
        <dbReference type="SAM" id="Phobius"/>
    </source>
</evidence>